<dbReference type="AlphaFoldDB" id="A0AAN7ZYN8"/>
<sequence>MSTTATTNSAGIALNTLAAPQAAYTAPTPSTSTQATTNVTITTTASTPNSPTPYLPSGANGSVVPVRRQWSAVNEFVSTWVRRSLAAATFAIAVYYAQRTMRLAIWTARHDYRGDCADDLSRGFTSPECEVTLARAALPPPVRERGISGIATATDIHGLNLNLCFTAGVSLLSAVCLGSTSEFLMKHTRDRRTRGFAYEQLQVLDSDPIANSASKALSYTLWYIASYLVAATILGVVPRTLLEAFPLIGQLYYRFDQYERGLKRAPCKNKEETGIQLAITVFFGHHWASRLCMMPVSVLVGYAIAHTLWSMPDGRRVIIMLIYFAFNWWACEKLWRTQFLAELMALLVVLSIALGGMFWLFWASFPTLVELG</sequence>
<keyword evidence="1" id="KW-0472">Membrane</keyword>
<name>A0AAN7ZYN8_9PEZI</name>
<evidence type="ECO:0000313" key="2">
    <source>
        <dbReference type="EMBL" id="KAK5695548.1"/>
    </source>
</evidence>
<feature type="transmembrane region" description="Helical" evidence="1">
    <location>
        <begin position="343"/>
        <end position="362"/>
    </location>
</feature>
<feature type="transmembrane region" description="Helical" evidence="1">
    <location>
        <begin position="291"/>
        <end position="309"/>
    </location>
</feature>
<protein>
    <submittedName>
        <fullName evidence="2">Uncharacterized protein</fullName>
    </submittedName>
</protein>
<dbReference type="Proteomes" id="UP001310594">
    <property type="component" value="Unassembled WGS sequence"/>
</dbReference>
<feature type="transmembrane region" description="Helical" evidence="1">
    <location>
        <begin position="221"/>
        <end position="242"/>
    </location>
</feature>
<evidence type="ECO:0000256" key="1">
    <source>
        <dbReference type="SAM" id="Phobius"/>
    </source>
</evidence>
<gene>
    <name evidence="2" type="ORF">LTR97_009058</name>
</gene>
<dbReference type="EMBL" id="JAVRQU010000014">
    <property type="protein sequence ID" value="KAK5695548.1"/>
    <property type="molecule type" value="Genomic_DNA"/>
</dbReference>
<comment type="caution">
    <text evidence="2">The sequence shown here is derived from an EMBL/GenBank/DDBJ whole genome shotgun (WGS) entry which is preliminary data.</text>
</comment>
<proteinExistence type="predicted"/>
<evidence type="ECO:0000313" key="3">
    <source>
        <dbReference type="Proteomes" id="UP001310594"/>
    </source>
</evidence>
<feature type="transmembrane region" description="Helical" evidence="1">
    <location>
        <begin position="315"/>
        <end position="331"/>
    </location>
</feature>
<reference evidence="2" key="1">
    <citation type="submission" date="2023-08" db="EMBL/GenBank/DDBJ databases">
        <title>Black Yeasts Isolated from many extreme environments.</title>
        <authorList>
            <person name="Coleine C."/>
            <person name="Stajich J.E."/>
            <person name="Selbmann L."/>
        </authorList>
    </citation>
    <scope>NUCLEOTIDE SEQUENCE</scope>
    <source>
        <strain evidence="2">CCFEE 5810</strain>
    </source>
</reference>
<keyword evidence="1" id="KW-1133">Transmembrane helix</keyword>
<organism evidence="2 3">
    <name type="scientific">Elasticomyces elasticus</name>
    <dbReference type="NCBI Taxonomy" id="574655"/>
    <lineage>
        <taxon>Eukaryota</taxon>
        <taxon>Fungi</taxon>
        <taxon>Dikarya</taxon>
        <taxon>Ascomycota</taxon>
        <taxon>Pezizomycotina</taxon>
        <taxon>Dothideomycetes</taxon>
        <taxon>Dothideomycetidae</taxon>
        <taxon>Mycosphaerellales</taxon>
        <taxon>Teratosphaeriaceae</taxon>
        <taxon>Elasticomyces</taxon>
    </lineage>
</organism>
<accession>A0AAN7ZYN8</accession>
<keyword evidence="1" id="KW-0812">Transmembrane</keyword>